<name>X0V5P4_9ZZZZ</name>
<organism evidence="1">
    <name type="scientific">marine sediment metagenome</name>
    <dbReference type="NCBI Taxonomy" id="412755"/>
    <lineage>
        <taxon>unclassified sequences</taxon>
        <taxon>metagenomes</taxon>
        <taxon>ecological metagenomes</taxon>
    </lineage>
</organism>
<comment type="caution">
    <text evidence="1">The sequence shown here is derived from an EMBL/GenBank/DDBJ whole genome shotgun (WGS) entry which is preliminary data.</text>
</comment>
<reference evidence="1" key="1">
    <citation type="journal article" date="2014" name="Front. Microbiol.">
        <title>High frequency of phylogenetically diverse reductive dehalogenase-homologous genes in deep subseafloor sedimentary metagenomes.</title>
        <authorList>
            <person name="Kawai M."/>
            <person name="Futagami T."/>
            <person name="Toyoda A."/>
            <person name="Takaki Y."/>
            <person name="Nishi S."/>
            <person name="Hori S."/>
            <person name="Arai W."/>
            <person name="Tsubouchi T."/>
            <person name="Morono Y."/>
            <person name="Uchiyama I."/>
            <person name="Ito T."/>
            <person name="Fujiyama A."/>
            <person name="Inagaki F."/>
            <person name="Takami H."/>
        </authorList>
    </citation>
    <scope>NUCLEOTIDE SEQUENCE</scope>
    <source>
        <strain evidence="1">Expedition CK06-06</strain>
    </source>
</reference>
<accession>X0V5P4</accession>
<evidence type="ECO:0000313" key="1">
    <source>
        <dbReference type="EMBL" id="GAG13415.1"/>
    </source>
</evidence>
<protein>
    <submittedName>
        <fullName evidence="1">Uncharacterized protein</fullName>
    </submittedName>
</protein>
<gene>
    <name evidence="1" type="ORF">S01H1_37684</name>
</gene>
<dbReference type="AlphaFoldDB" id="X0V5P4"/>
<proteinExistence type="predicted"/>
<dbReference type="EMBL" id="BARS01023676">
    <property type="protein sequence ID" value="GAG13415.1"/>
    <property type="molecule type" value="Genomic_DNA"/>
</dbReference>
<feature type="non-terminal residue" evidence="1">
    <location>
        <position position="269"/>
    </location>
</feature>
<feature type="non-terminal residue" evidence="1">
    <location>
        <position position="1"/>
    </location>
</feature>
<sequence length="269" mass="29499">PHIWQDNSFHDHFIYPDLVASDNAIKEQIEAAFDYFNALHKACWDAGKEFIDEWKKVPRKAGTIRDVFVKGAPKDFEACQVKAQDIVFRLSEFEIDKRIISDFELPKGEGTIDIGQEAVSGPGWSHGYTTINLSNPANASGEIDTFLTYFSTNGSGVFFGTFYGSSPNYTSRDVEDIGSVVSGDVRTFTGLHCDVETDDFAGMYVTSGAIVLNNDGIGVYYKAGDQFGAGQQSYTLYGEDEDGLSLYGTGTEAGAEYYHGLKVQSVGEL</sequence>